<comment type="subcellular location">
    <subcellularLocation>
        <location evidence="1 8">Cell membrane</location>
        <topology evidence="1 8">Multi-pass membrane protein</topology>
    </subcellularLocation>
</comment>
<keyword evidence="3 8" id="KW-0813">Transport</keyword>
<dbReference type="InterPro" id="IPR006043">
    <property type="entry name" value="NCS2"/>
</dbReference>
<dbReference type="AlphaFoldDB" id="A0AAQ1JPU4"/>
<feature type="transmembrane region" description="Helical" evidence="9">
    <location>
        <begin position="53"/>
        <end position="70"/>
    </location>
</feature>
<dbReference type="PANTHER" id="PTHR43337">
    <property type="entry name" value="XANTHINE/URACIL PERMEASE C887.17-RELATED"/>
    <property type="match status" value="1"/>
</dbReference>
<feature type="transmembrane region" description="Helical" evidence="9">
    <location>
        <begin position="377"/>
        <end position="395"/>
    </location>
</feature>
<sequence length="464" mass="48627">MADKPDTLSAKIHPVPRIRYNASLSALLTGKPPLMLEKLFKLRENGSNVRTEVLAGVTTFLTMAYIIFVNPMMMADAGIDPGAAFVATCLAAAIGSLVMGLWANYPIALAPGMGLNAFFSYTVVGSMGYSWQVALGAVFLSGFLFFLLSLFRIREWIINSIPLPLRSAIAAGIGLFLALIALKSAGLVVDHPATLVALGDLSKPEPLLAAAGFAVIVALAYRKVTGAVMIGILLITAISFIIGLSHTNGIVSAPPSLKPTFLELDIKGALEVGLLSVIFAFLFVDLFDTSGTLIGVAQKANLVEPDGKMPRLGRALMADSTATMAGAALGTSTTTSYIESTAGTSAGGRTGLTACVVALLFLLSMFFSPLATAVPGYATAPALLFVAVLMTHGLVQINWDDLTEAAPVVVTALAMPLTFSIANGIALGFISWTLIKVLAGRWRDLNPSLYILAGLFVIKLALFN</sequence>
<feature type="transmembrane region" description="Helical" evidence="9">
    <location>
        <begin position="266"/>
        <end position="284"/>
    </location>
</feature>
<reference evidence="10 11" key="1">
    <citation type="submission" date="2016-10" db="EMBL/GenBank/DDBJ databases">
        <authorList>
            <person name="Varghese N."/>
            <person name="Submissions S."/>
        </authorList>
    </citation>
    <scope>NUCLEOTIDE SEQUENCE [LARGE SCALE GENOMIC DNA]</scope>
    <source>
        <strain evidence="10 11">CECT 8317</strain>
    </source>
</reference>
<evidence type="ECO:0000256" key="3">
    <source>
        <dbReference type="ARBA" id="ARBA00022448"/>
    </source>
</evidence>
<keyword evidence="4 8" id="KW-1003">Cell membrane</keyword>
<comment type="caution">
    <text evidence="10">The sequence shown here is derived from an EMBL/GenBank/DDBJ whole genome shotgun (WGS) entry which is preliminary data.</text>
</comment>
<evidence type="ECO:0000256" key="5">
    <source>
        <dbReference type="ARBA" id="ARBA00022692"/>
    </source>
</evidence>
<feature type="transmembrane region" description="Helical" evidence="9">
    <location>
        <begin position="351"/>
        <end position="371"/>
    </location>
</feature>
<dbReference type="PANTHER" id="PTHR43337:SF1">
    <property type="entry name" value="XANTHINE_URACIL PERMEASE C887.17-RELATED"/>
    <property type="match status" value="1"/>
</dbReference>
<name>A0AAQ1JPU4_9GAMM</name>
<dbReference type="InterPro" id="IPR045018">
    <property type="entry name" value="Azg-like"/>
</dbReference>
<feature type="transmembrane region" description="Helical" evidence="9">
    <location>
        <begin position="206"/>
        <end position="221"/>
    </location>
</feature>
<evidence type="ECO:0000256" key="1">
    <source>
        <dbReference type="ARBA" id="ARBA00004651"/>
    </source>
</evidence>
<evidence type="ECO:0000256" key="2">
    <source>
        <dbReference type="ARBA" id="ARBA00005697"/>
    </source>
</evidence>
<organism evidence="10 11">
    <name type="scientific">Halopseudomonas aestusnigri</name>
    <dbReference type="NCBI Taxonomy" id="857252"/>
    <lineage>
        <taxon>Bacteria</taxon>
        <taxon>Pseudomonadati</taxon>
        <taxon>Pseudomonadota</taxon>
        <taxon>Gammaproteobacteria</taxon>
        <taxon>Pseudomonadales</taxon>
        <taxon>Pseudomonadaceae</taxon>
        <taxon>Halopseudomonas</taxon>
    </lineage>
</organism>
<dbReference type="Proteomes" id="UP000243518">
    <property type="component" value="Unassembled WGS sequence"/>
</dbReference>
<feature type="transmembrane region" description="Helical" evidence="9">
    <location>
        <begin position="447"/>
        <end position="463"/>
    </location>
</feature>
<evidence type="ECO:0000256" key="8">
    <source>
        <dbReference type="PIRNR" id="PIRNR005353"/>
    </source>
</evidence>
<comment type="similarity">
    <text evidence="2 8">Belongs to the nucleobase:cation symporter-2 (NCS2) (TC 2.A.40) family. Azg-like subfamily.</text>
</comment>
<evidence type="ECO:0000256" key="7">
    <source>
        <dbReference type="ARBA" id="ARBA00023136"/>
    </source>
</evidence>
<keyword evidence="5 8" id="KW-0812">Transmembrane</keyword>
<protein>
    <submittedName>
        <fullName evidence="10">MFS transporter, AGZA family, xanthine/uracil permease</fullName>
    </submittedName>
</protein>
<feature type="transmembrane region" description="Helical" evidence="9">
    <location>
        <begin position="228"/>
        <end position="246"/>
    </location>
</feature>
<evidence type="ECO:0000256" key="4">
    <source>
        <dbReference type="ARBA" id="ARBA00022475"/>
    </source>
</evidence>
<dbReference type="GO" id="GO:0015207">
    <property type="term" value="F:adenine transmembrane transporter activity"/>
    <property type="evidence" value="ECO:0007669"/>
    <property type="project" value="TreeGrafter"/>
</dbReference>
<gene>
    <name evidence="10" type="ORF">SAMN05216586_1049</name>
</gene>
<keyword evidence="11" id="KW-1185">Reference proteome</keyword>
<evidence type="ECO:0000313" key="11">
    <source>
        <dbReference type="Proteomes" id="UP000243518"/>
    </source>
</evidence>
<dbReference type="Pfam" id="PF00860">
    <property type="entry name" value="Xan_ur_permease"/>
    <property type="match status" value="1"/>
</dbReference>
<dbReference type="GO" id="GO:0005886">
    <property type="term" value="C:plasma membrane"/>
    <property type="evidence" value="ECO:0007669"/>
    <property type="project" value="UniProtKB-SubCell"/>
</dbReference>
<proteinExistence type="inferred from homology"/>
<feature type="transmembrane region" description="Helical" evidence="9">
    <location>
        <begin position="129"/>
        <end position="151"/>
    </location>
</feature>
<evidence type="ECO:0000313" key="10">
    <source>
        <dbReference type="EMBL" id="SEG18060.1"/>
    </source>
</evidence>
<dbReference type="EMBL" id="FNVE01000004">
    <property type="protein sequence ID" value="SEG18060.1"/>
    <property type="molecule type" value="Genomic_DNA"/>
</dbReference>
<keyword evidence="7 8" id="KW-0472">Membrane</keyword>
<dbReference type="PIRSF" id="PIRSF005353">
    <property type="entry name" value="PbuG"/>
    <property type="match status" value="1"/>
</dbReference>
<evidence type="ECO:0000256" key="6">
    <source>
        <dbReference type="ARBA" id="ARBA00022989"/>
    </source>
</evidence>
<feature type="transmembrane region" description="Helical" evidence="9">
    <location>
        <begin position="163"/>
        <end position="186"/>
    </location>
</feature>
<keyword evidence="6 8" id="KW-1133">Transmembrane helix</keyword>
<evidence type="ECO:0000256" key="9">
    <source>
        <dbReference type="SAM" id="Phobius"/>
    </source>
</evidence>
<feature type="transmembrane region" description="Helical" evidence="9">
    <location>
        <begin position="407"/>
        <end position="435"/>
    </location>
</feature>
<feature type="transmembrane region" description="Helical" evidence="9">
    <location>
        <begin position="82"/>
        <end position="103"/>
    </location>
</feature>
<accession>A0AAQ1JPU4</accession>
<dbReference type="InterPro" id="IPR026033">
    <property type="entry name" value="Azg-like_bact_archaea"/>
</dbReference>